<proteinExistence type="predicted"/>
<name>L0DBI2_SINAD</name>
<keyword evidence="2" id="KW-1185">Reference proteome</keyword>
<gene>
    <name evidence="1" type="ordered locus">Sinac_1851</name>
</gene>
<dbReference type="RefSeq" id="WP_015245382.1">
    <property type="nucleotide sequence ID" value="NC_019892.1"/>
</dbReference>
<sequence length="70" mass="8056">MAQYRTEVVIADDRYVCLQLPAHLPTGRALVTVLVVSSEDSEPDTALDLEPDHQDIEWWDEFDQDRERVG</sequence>
<reference evidence="1 2" key="1">
    <citation type="submission" date="2012-02" db="EMBL/GenBank/DDBJ databases">
        <title>Complete sequence of chromosome of Singulisphaera acidiphila DSM 18658.</title>
        <authorList>
            <consortium name="US DOE Joint Genome Institute (JGI-PGF)"/>
            <person name="Lucas S."/>
            <person name="Copeland A."/>
            <person name="Lapidus A."/>
            <person name="Glavina del Rio T."/>
            <person name="Dalin E."/>
            <person name="Tice H."/>
            <person name="Bruce D."/>
            <person name="Goodwin L."/>
            <person name="Pitluck S."/>
            <person name="Peters L."/>
            <person name="Ovchinnikova G."/>
            <person name="Chertkov O."/>
            <person name="Kyrpides N."/>
            <person name="Mavromatis K."/>
            <person name="Ivanova N."/>
            <person name="Brettin T."/>
            <person name="Detter J.C."/>
            <person name="Han C."/>
            <person name="Larimer F."/>
            <person name="Land M."/>
            <person name="Hauser L."/>
            <person name="Markowitz V."/>
            <person name="Cheng J.-F."/>
            <person name="Hugenholtz P."/>
            <person name="Woyke T."/>
            <person name="Wu D."/>
            <person name="Tindall B."/>
            <person name="Pomrenke H."/>
            <person name="Brambilla E."/>
            <person name="Klenk H.-P."/>
            <person name="Eisen J.A."/>
        </authorList>
    </citation>
    <scope>NUCLEOTIDE SEQUENCE [LARGE SCALE GENOMIC DNA]</scope>
    <source>
        <strain evidence="2">ATCC BAA-1392 / DSM 18658 / VKM B-2454 / MOB10</strain>
    </source>
</reference>
<organism evidence="1 2">
    <name type="scientific">Singulisphaera acidiphila (strain ATCC BAA-1392 / DSM 18658 / VKM B-2454 / MOB10)</name>
    <dbReference type="NCBI Taxonomy" id="886293"/>
    <lineage>
        <taxon>Bacteria</taxon>
        <taxon>Pseudomonadati</taxon>
        <taxon>Planctomycetota</taxon>
        <taxon>Planctomycetia</taxon>
        <taxon>Isosphaerales</taxon>
        <taxon>Isosphaeraceae</taxon>
        <taxon>Singulisphaera</taxon>
    </lineage>
</organism>
<dbReference type="OrthoDB" id="9962480at2"/>
<dbReference type="KEGG" id="saci:Sinac_1851"/>
<protein>
    <submittedName>
        <fullName evidence="1">Uncharacterized protein</fullName>
    </submittedName>
</protein>
<evidence type="ECO:0000313" key="1">
    <source>
        <dbReference type="EMBL" id="AGA26215.1"/>
    </source>
</evidence>
<dbReference type="Proteomes" id="UP000010798">
    <property type="component" value="Chromosome"/>
</dbReference>
<accession>L0DBI2</accession>
<evidence type="ECO:0000313" key="2">
    <source>
        <dbReference type="Proteomes" id="UP000010798"/>
    </source>
</evidence>
<dbReference type="AlphaFoldDB" id="L0DBI2"/>
<dbReference type="HOGENOM" id="CLU_2755698_0_0_0"/>
<dbReference type="EMBL" id="CP003364">
    <property type="protein sequence ID" value="AGA26215.1"/>
    <property type="molecule type" value="Genomic_DNA"/>
</dbReference>